<dbReference type="AlphaFoldDB" id="A0A3L6SEA8"/>
<dbReference type="EMBL" id="PQIB02000005">
    <property type="protein sequence ID" value="RLN18462.1"/>
    <property type="molecule type" value="Genomic_DNA"/>
</dbReference>
<accession>A0A3L6SEA8</accession>
<organism evidence="2 3">
    <name type="scientific">Panicum miliaceum</name>
    <name type="common">Proso millet</name>
    <name type="synonym">Broomcorn millet</name>
    <dbReference type="NCBI Taxonomy" id="4540"/>
    <lineage>
        <taxon>Eukaryota</taxon>
        <taxon>Viridiplantae</taxon>
        <taxon>Streptophyta</taxon>
        <taxon>Embryophyta</taxon>
        <taxon>Tracheophyta</taxon>
        <taxon>Spermatophyta</taxon>
        <taxon>Magnoliopsida</taxon>
        <taxon>Liliopsida</taxon>
        <taxon>Poales</taxon>
        <taxon>Poaceae</taxon>
        <taxon>PACMAD clade</taxon>
        <taxon>Panicoideae</taxon>
        <taxon>Panicodae</taxon>
        <taxon>Paniceae</taxon>
        <taxon>Panicinae</taxon>
        <taxon>Panicum</taxon>
        <taxon>Panicum sect. Panicum</taxon>
    </lineage>
</organism>
<feature type="region of interest" description="Disordered" evidence="1">
    <location>
        <begin position="142"/>
        <end position="167"/>
    </location>
</feature>
<evidence type="ECO:0000313" key="2">
    <source>
        <dbReference type="EMBL" id="RLN18462.1"/>
    </source>
</evidence>
<name>A0A3L6SEA8_PANMI</name>
<evidence type="ECO:0000256" key="1">
    <source>
        <dbReference type="SAM" id="MobiDB-lite"/>
    </source>
</evidence>
<proteinExistence type="predicted"/>
<feature type="compositionally biased region" description="Basic and acidic residues" evidence="1">
    <location>
        <begin position="99"/>
        <end position="111"/>
    </location>
</feature>
<keyword evidence="3" id="KW-1185">Reference proteome</keyword>
<dbReference type="Proteomes" id="UP000275267">
    <property type="component" value="Unassembled WGS sequence"/>
</dbReference>
<evidence type="ECO:0000313" key="3">
    <source>
        <dbReference type="Proteomes" id="UP000275267"/>
    </source>
</evidence>
<feature type="region of interest" description="Disordered" evidence="1">
    <location>
        <begin position="1"/>
        <end position="57"/>
    </location>
</feature>
<reference evidence="3" key="1">
    <citation type="journal article" date="2019" name="Nat. Commun.">
        <title>The genome of broomcorn millet.</title>
        <authorList>
            <person name="Zou C."/>
            <person name="Miki D."/>
            <person name="Li D."/>
            <person name="Tang Q."/>
            <person name="Xiao L."/>
            <person name="Rajput S."/>
            <person name="Deng P."/>
            <person name="Jia W."/>
            <person name="Huang R."/>
            <person name="Zhang M."/>
            <person name="Sun Y."/>
            <person name="Hu J."/>
            <person name="Fu X."/>
            <person name="Schnable P.S."/>
            <person name="Li F."/>
            <person name="Zhang H."/>
            <person name="Feng B."/>
            <person name="Zhu X."/>
            <person name="Liu R."/>
            <person name="Schnable J.C."/>
            <person name="Zhu J.-K."/>
            <person name="Zhang H."/>
        </authorList>
    </citation>
    <scope>NUCLEOTIDE SEQUENCE [LARGE SCALE GENOMIC DNA]</scope>
</reference>
<sequence length="167" mass="17570">MLPTDATAPAGEKGGGGGHRCPPNSAPPPDGKRRTPARRCTGSCGGGGRSPRSESRSACVEASTNGFLRCRLSAMAAWMLLACRGRDRRPVVEAGEREVGAEVEGERERYGGRSPGSESRSDCVEASTSGFLRCRLSTLAAPGLPRPRRAADGGSRSVCVRERDRLT</sequence>
<comment type="caution">
    <text evidence="2">The sequence shown here is derived from an EMBL/GenBank/DDBJ whole genome shotgun (WGS) entry which is preliminary data.</text>
</comment>
<feature type="region of interest" description="Disordered" evidence="1">
    <location>
        <begin position="99"/>
        <end position="124"/>
    </location>
</feature>
<gene>
    <name evidence="2" type="ORF">C2845_PM02G18200</name>
</gene>
<protein>
    <submittedName>
        <fullName evidence="2">Uncharacterized protein</fullName>
    </submittedName>
</protein>